<dbReference type="SUPFAM" id="SSF81383">
    <property type="entry name" value="F-box domain"/>
    <property type="match status" value="1"/>
</dbReference>
<evidence type="ECO:0000313" key="3">
    <source>
        <dbReference type="Proteomes" id="UP000326939"/>
    </source>
</evidence>
<dbReference type="Gene3D" id="1.20.1280.50">
    <property type="match status" value="1"/>
</dbReference>
<sequence length="364" mass="40722">MSKFPRDIIVDILTCLPVRSLIRFKCVCKPWKSLISDPQFVKLHLKRANEGNNINRRRLLVAAEPLYSCVDFEAASDGDGVNAVMELPYPSAARGAESFSSASIRGSCDGLVWISNGDDVHDIILWNPSTRESKKLLKPSSSVQKAGFLTGLGYDSTIDDYKLVIACLTTANGSNQIMAPEVFSLKTNSWRRIQGIRSGITLEGYAGVFWNGALHWLGKQETGADHDLDVIFSLNVAQEKFMGCVPLPKHFCTAVLSISGNCLCIFGKLHPDESYFEAWVTSEYGVKTAWRRRYSILFDRLYMDYFSAEMCLTKKGVLMDHHGCPGTLQLYDPVEDVTKLLRVKNNRDPMYDSVVHTESLVSLR</sequence>
<dbReference type="PANTHER" id="PTHR31672">
    <property type="entry name" value="BNACNNG10540D PROTEIN"/>
    <property type="match status" value="1"/>
</dbReference>
<dbReference type="PROSITE" id="PS50181">
    <property type="entry name" value="FBOX"/>
    <property type="match status" value="1"/>
</dbReference>
<evidence type="ECO:0000259" key="1">
    <source>
        <dbReference type="PROSITE" id="PS50181"/>
    </source>
</evidence>
<dbReference type="SUPFAM" id="SSF50965">
    <property type="entry name" value="Galactose oxidase, central domain"/>
    <property type="match status" value="1"/>
</dbReference>
<comment type="caution">
    <text evidence="2">The sequence shown here is derived from an EMBL/GenBank/DDBJ whole genome shotgun (WGS) entry which is preliminary data.</text>
</comment>
<accession>A0A5N5JNN9</accession>
<dbReference type="InterPro" id="IPR050796">
    <property type="entry name" value="SCF_F-box_component"/>
</dbReference>
<dbReference type="InterPro" id="IPR001810">
    <property type="entry name" value="F-box_dom"/>
</dbReference>
<dbReference type="SMART" id="SM00256">
    <property type="entry name" value="FBOX"/>
    <property type="match status" value="1"/>
</dbReference>
<dbReference type="InterPro" id="IPR015915">
    <property type="entry name" value="Kelch-typ_b-propeller"/>
</dbReference>
<dbReference type="Pfam" id="PF07734">
    <property type="entry name" value="FBA_1"/>
    <property type="match status" value="1"/>
</dbReference>
<dbReference type="AlphaFoldDB" id="A0A5N5JNN9"/>
<dbReference type="Gene3D" id="2.120.10.80">
    <property type="entry name" value="Kelch-type beta propeller"/>
    <property type="match status" value="1"/>
</dbReference>
<dbReference type="PANTHER" id="PTHR31672:SF13">
    <property type="entry name" value="F-BOX PROTEIN CPR30-LIKE"/>
    <property type="match status" value="1"/>
</dbReference>
<dbReference type="InterPro" id="IPR011043">
    <property type="entry name" value="Gal_Oxase/kelch_b-propeller"/>
</dbReference>
<evidence type="ECO:0000313" key="2">
    <source>
        <dbReference type="EMBL" id="KAB5520849.1"/>
    </source>
</evidence>
<dbReference type="CDD" id="cd22157">
    <property type="entry name" value="F-box_AtFBW1-like"/>
    <property type="match status" value="1"/>
</dbReference>
<feature type="domain" description="F-box" evidence="1">
    <location>
        <begin position="1"/>
        <end position="43"/>
    </location>
</feature>
<name>A0A5N5JNN9_9ROSI</name>
<dbReference type="NCBIfam" id="TIGR01640">
    <property type="entry name" value="F_box_assoc_1"/>
    <property type="match status" value="1"/>
</dbReference>
<dbReference type="InterPro" id="IPR036047">
    <property type="entry name" value="F-box-like_dom_sf"/>
</dbReference>
<reference evidence="3" key="1">
    <citation type="journal article" date="2019" name="Gigascience">
        <title>De novo genome assembly of the endangered Acer yangbiense, a plant species with extremely small populations endemic to Yunnan Province, China.</title>
        <authorList>
            <person name="Yang J."/>
            <person name="Wariss H.M."/>
            <person name="Tao L."/>
            <person name="Zhang R."/>
            <person name="Yun Q."/>
            <person name="Hollingsworth P."/>
            <person name="Dao Z."/>
            <person name="Luo G."/>
            <person name="Guo H."/>
            <person name="Ma Y."/>
            <person name="Sun W."/>
        </authorList>
    </citation>
    <scope>NUCLEOTIDE SEQUENCE [LARGE SCALE GENOMIC DNA]</scope>
    <source>
        <strain evidence="3">cv. br00</strain>
    </source>
</reference>
<dbReference type="InterPro" id="IPR017451">
    <property type="entry name" value="F-box-assoc_interact_dom"/>
</dbReference>
<proteinExistence type="predicted"/>
<gene>
    <name evidence="2" type="ORF">DKX38_025168</name>
</gene>
<dbReference type="EMBL" id="VDCV01000016">
    <property type="protein sequence ID" value="KAB5520849.1"/>
    <property type="molecule type" value="Genomic_DNA"/>
</dbReference>
<dbReference type="InterPro" id="IPR006527">
    <property type="entry name" value="F-box-assoc_dom_typ1"/>
</dbReference>
<keyword evidence="3" id="KW-1185">Reference proteome</keyword>
<dbReference type="Pfam" id="PF00646">
    <property type="entry name" value="F-box"/>
    <property type="match status" value="1"/>
</dbReference>
<dbReference type="Proteomes" id="UP000326939">
    <property type="component" value="Chromosome 16"/>
</dbReference>
<protein>
    <recommendedName>
        <fullName evidence="1">F-box domain-containing protein</fullName>
    </recommendedName>
</protein>
<organism evidence="2 3">
    <name type="scientific">Salix brachista</name>
    <dbReference type="NCBI Taxonomy" id="2182728"/>
    <lineage>
        <taxon>Eukaryota</taxon>
        <taxon>Viridiplantae</taxon>
        <taxon>Streptophyta</taxon>
        <taxon>Embryophyta</taxon>
        <taxon>Tracheophyta</taxon>
        <taxon>Spermatophyta</taxon>
        <taxon>Magnoliopsida</taxon>
        <taxon>eudicotyledons</taxon>
        <taxon>Gunneridae</taxon>
        <taxon>Pentapetalae</taxon>
        <taxon>rosids</taxon>
        <taxon>fabids</taxon>
        <taxon>Malpighiales</taxon>
        <taxon>Salicaceae</taxon>
        <taxon>Saliceae</taxon>
        <taxon>Salix</taxon>
    </lineage>
</organism>